<dbReference type="InterPro" id="IPR050670">
    <property type="entry name" value="STAM"/>
</dbReference>
<protein>
    <submittedName>
        <fullName evidence="16">Lsb1p</fullName>
    </submittedName>
</protein>
<evidence type="ECO:0000313" key="17">
    <source>
        <dbReference type="Proteomes" id="UP000009009"/>
    </source>
</evidence>
<feature type="domain" description="SH3" evidence="15">
    <location>
        <begin position="53"/>
        <end position="112"/>
    </location>
</feature>
<dbReference type="GO" id="GO:0030479">
    <property type="term" value="C:actin cortical patch"/>
    <property type="evidence" value="ECO:0007669"/>
    <property type="project" value="UniProtKB-SubCell"/>
</dbReference>
<keyword evidence="5" id="KW-1017">Isopeptide bond</keyword>
<keyword evidence="8" id="KW-0007">Acetylation</keyword>
<feature type="compositionally biased region" description="Pro residues" evidence="14">
    <location>
        <begin position="163"/>
        <end position="179"/>
    </location>
</feature>
<comment type="subcellular location">
    <subcellularLocation>
        <location evidence="2">Cytoplasm</location>
        <location evidence="2">Cytoskeleton</location>
        <location evidence="2">Actin patch</location>
    </subcellularLocation>
    <subcellularLocation>
        <location evidence="1">Nucleus</location>
    </subcellularLocation>
</comment>
<sequence>MSASLVNRSLKNIRNELEFLKESNVISGDIFELINSKLPEKWDGNQRSPQNADTEEYVEALYDFEAQQDGDLSLKTGDKIQVLEKISPDWYRGKSNNKIGIFPANYVKPAFTRSASPKSAEAASSSTVSRPSVPPPSYEPAASQYPSQQVSAPYAPPAGYMQAPPPQQQQAPLPYPPPFTNYYQQPQQQYAPPSQQAPVEAQPQQSSGASSAFKSFGSKLGNAAIFGAGSAIGSDIVNSIFLVFCHEIFVSVI</sequence>
<keyword evidence="4" id="KW-0963">Cytoplasm</keyword>
<dbReference type="GO" id="GO:0034316">
    <property type="term" value="P:negative regulation of Arp2/3 complex-mediated actin nucleation"/>
    <property type="evidence" value="ECO:0007669"/>
    <property type="project" value="UniProtKB-ARBA"/>
</dbReference>
<feature type="compositionally biased region" description="Low complexity" evidence="14">
    <location>
        <begin position="180"/>
        <end position="213"/>
    </location>
</feature>
<evidence type="ECO:0000256" key="4">
    <source>
        <dbReference type="ARBA" id="ARBA00022490"/>
    </source>
</evidence>
<feature type="compositionally biased region" description="Low complexity" evidence="14">
    <location>
        <begin position="118"/>
        <end position="131"/>
    </location>
</feature>
<evidence type="ECO:0000256" key="9">
    <source>
        <dbReference type="ARBA" id="ARBA00023212"/>
    </source>
</evidence>
<keyword evidence="10" id="KW-0539">Nucleus</keyword>
<keyword evidence="6" id="KW-0597">Phosphoprotein</keyword>
<evidence type="ECO:0000256" key="1">
    <source>
        <dbReference type="ARBA" id="ARBA00004123"/>
    </source>
</evidence>
<evidence type="ECO:0000256" key="2">
    <source>
        <dbReference type="ARBA" id="ARBA00004134"/>
    </source>
</evidence>
<evidence type="ECO:0000256" key="11">
    <source>
        <dbReference type="ARBA" id="ARBA00061599"/>
    </source>
</evidence>
<dbReference type="OrthoDB" id="6250593at2759"/>
<organism evidence="16 17">
    <name type="scientific">Saccharomyces cerevisiae x Saccharomyces kudriavzevii (strain VIN7)</name>
    <name type="common">Yeast</name>
    <dbReference type="NCBI Taxonomy" id="1095631"/>
    <lineage>
        <taxon>Eukaryota</taxon>
        <taxon>Fungi</taxon>
        <taxon>Dikarya</taxon>
        <taxon>Ascomycota</taxon>
        <taxon>Saccharomycotina</taxon>
        <taxon>Saccharomycetes</taxon>
        <taxon>Saccharomycetales</taxon>
        <taxon>Saccharomycetaceae</taxon>
        <taxon>Saccharomyces</taxon>
    </lineage>
</organism>
<reference evidence="16 17" key="1">
    <citation type="journal article" date="2012" name="FEMS Yeast Res.">
        <title>The genome sequence of the wine yeast VIN7 reveals an allotriploid hybrid genome with Saccharomyces cerevisiae and Saccharomyces kudriavzevii origins.</title>
        <authorList>
            <person name="Borneman A.R."/>
            <person name="Desany B.A."/>
            <person name="Riches D."/>
            <person name="Affourtit J.P."/>
            <person name="Forgan A.H."/>
            <person name="Pretorius I.S."/>
            <person name="Egholm M."/>
            <person name="Chambers P.J."/>
        </authorList>
    </citation>
    <scope>NUCLEOTIDE SEQUENCE [LARGE SCALE GENOMIC DNA]</scope>
    <source>
        <strain evidence="16 17">VIN7</strain>
    </source>
</reference>
<evidence type="ECO:0000256" key="14">
    <source>
        <dbReference type="SAM" id="MobiDB-lite"/>
    </source>
</evidence>
<evidence type="ECO:0000256" key="6">
    <source>
        <dbReference type="ARBA" id="ARBA00022553"/>
    </source>
</evidence>
<keyword evidence="7" id="KW-0832">Ubl conjugation</keyword>
<dbReference type="Pfam" id="PF00018">
    <property type="entry name" value="SH3_1"/>
    <property type="match status" value="1"/>
</dbReference>
<dbReference type="CDD" id="cd00174">
    <property type="entry name" value="SH3"/>
    <property type="match status" value="1"/>
</dbReference>
<dbReference type="Proteomes" id="UP000009009">
    <property type="component" value="Unassembled WGS sequence"/>
</dbReference>
<comment type="subunit">
    <text evidence="12">Interacts with LAS17, RSP5 and SUP35.</text>
</comment>
<dbReference type="EMBL" id="AGVY01000024">
    <property type="protein sequence ID" value="EHN06922.1"/>
    <property type="molecule type" value="Genomic_DNA"/>
</dbReference>
<evidence type="ECO:0000256" key="8">
    <source>
        <dbReference type="ARBA" id="ARBA00022990"/>
    </source>
</evidence>
<dbReference type="HOGENOM" id="CLU_064525_2_0_1"/>
<dbReference type="AlphaFoldDB" id="H0GGP7"/>
<dbReference type="FunFam" id="2.30.30.40:FF:000274">
    <property type="entry name" value="[PSI+] inducibility protein 3"/>
    <property type="match status" value="1"/>
</dbReference>
<name>H0GGP7_SACCK</name>
<accession>H0GGP7</accession>
<comment type="caution">
    <text evidence="16">The sequence shown here is derived from an EMBL/GenBank/DDBJ whole genome shotgun (WGS) entry which is preliminary data.</text>
</comment>
<proteinExistence type="inferred from homology"/>
<evidence type="ECO:0000256" key="5">
    <source>
        <dbReference type="ARBA" id="ARBA00022499"/>
    </source>
</evidence>
<feature type="region of interest" description="Disordered" evidence="14">
    <location>
        <begin position="118"/>
        <end position="213"/>
    </location>
</feature>
<dbReference type="SMART" id="SM00326">
    <property type="entry name" value="SH3"/>
    <property type="match status" value="1"/>
</dbReference>
<evidence type="ECO:0000259" key="15">
    <source>
        <dbReference type="PROSITE" id="PS50002"/>
    </source>
</evidence>
<dbReference type="InterPro" id="IPR036028">
    <property type="entry name" value="SH3-like_dom_sf"/>
</dbReference>
<dbReference type="PROSITE" id="PS50002">
    <property type="entry name" value="SH3"/>
    <property type="match status" value="1"/>
</dbReference>
<dbReference type="Gene3D" id="2.30.30.40">
    <property type="entry name" value="SH3 Domains"/>
    <property type="match status" value="1"/>
</dbReference>
<dbReference type="InterPro" id="IPR001452">
    <property type="entry name" value="SH3_domain"/>
</dbReference>
<keyword evidence="3 13" id="KW-0728">SH3 domain</keyword>
<keyword evidence="9" id="KW-0206">Cytoskeleton</keyword>
<dbReference type="PhylomeDB" id="H0GGP7"/>
<dbReference type="SUPFAM" id="SSF50044">
    <property type="entry name" value="SH3-domain"/>
    <property type="match status" value="1"/>
</dbReference>
<comment type="similarity">
    <text evidence="11">Belongs to the LSB1 family.</text>
</comment>
<evidence type="ECO:0000256" key="3">
    <source>
        <dbReference type="ARBA" id="ARBA00022443"/>
    </source>
</evidence>
<evidence type="ECO:0000256" key="12">
    <source>
        <dbReference type="ARBA" id="ARBA00065111"/>
    </source>
</evidence>
<evidence type="ECO:0000256" key="7">
    <source>
        <dbReference type="ARBA" id="ARBA00022843"/>
    </source>
</evidence>
<dbReference type="PANTHER" id="PTHR45929">
    <property type="entry name" value="JAK PATHWAY SIGNAL TRANSDUCTION ADAPTOR MOLECULE"/>
    <property type="match status" value="1"/>
</dbReference>
<dbReference type="PRINTS" id="PR00452">
    <property type="entry name" value="SH3DOMAIN"/>
</dbReference>
<gene>
    <name evidence="16" type="ORF">VIN7_1922</name>
</gene>
<evidence type="ECO:0000313" key="16">
    <source>
        <dbReference type="EMBL" id="EHN06922.1"/>
    </source>
</evidence>
<dbReference type="PANTHER" id="PTHR45929:SF7">
    <property type="entry name" value="LAS SEVENTEEN-BINDING PROTEIN 1"/>
    <property type="match status" value="1"/>
</dbReference>
<keyword evidence="17" id="KW-1185">Reference proteome</keyword>
<dbReference type="PRINTS" id="PR00499">
    <property type="entry name" value="P67PHOX"/>
</dbReference>
<dbReference type="GO" id="GO:0005634">
    <property type="term" value="C:nucleus"/>
    <property type="evidence" value="ECO:0007669"/>
    <property type="project" value="UniProtKB-SubCell"/>
</dbReference>
<evidence type="ECO:0000256" key="13">
    <source>
        <dbReference type="PROSITE-ProRule" id="PRU00192"/>
    </source>
</evidence>
<evidence type="ECO:0000256" key="10">
    <source>
        <dbReference type="ARBA" id="ARBA00023242"/>
    </source>
</evidence>